<reference evidence="9" key="2">
    <citation type="journal article" date="2007" name="Science">
        <title>Draft genome sequence of the sexually transmitted pathogen Trichomonas vaginalis.</title>
        <authorList>
            <person name="Carlton J.M."/>
            <person name="Hirt R.P."/>
            <person name="Silva J.C."/>
            <person name="Delcher A.L."/>
            <person name="Schatz M."/>
            <person name="Zhao Q."/>
            <person name="Wortman J.R."/>
            <person name="Bidwell S.L."/>
            <person name="Alsmark U.C.M."/>
            <person name="Besteiro S."/>
            <person name="Sicheritz-Ponten T."/>
            <person name="Noel C.J."/>
            <person name="Dacks J.B."/>
            <person name="Foster P.G."/>
            <person name="Simillion C."/>
            <person name="Van de Peer Y."/>
            <person name="Miranda-Saavedra D."/>
            <person name="Barton G.J."/>
            <person name="Westrop G.D."/>
            <person name="Mueller S."/>
            <person name="Dessi D."/>
            <person name="Fiori P.L."/>
            <person name="Ren Q."/>
            <person name="Paulsen I."/>
            <person name="Zhang H."/>
            <person name="Bastida-Corcuera F.D."/>
            <person name="Simoes-Barbosa A."/>
            <person name="Brown M.T."/>
            <person name="Hayes R.D."/>
            <person name="Mukherjee M."/>
            <person name="Okumura C.Y."/>
            <person name="Schneider R."/>
            <person name="Smith A.J."/>
            <person name="Vanacova S."/>
            <person name="Villalvazo M."/>
            <person name="Haas B.J."/>
            <person name="Pertea M."/>
            <person name="Feldblyum T.V."/>
            <person name="Utterback T.R."/>
            <person name="Shu C.L."/>
            <person name="Osoegawa K."/>
            <person name="de Jong P.J."/>
            <person name="Hrdy I."/>
            <person name="Horvathova L."/>
            <person name="Zubacova Z."/>
            <person name="Dolezal P."/>
            <person name="Malik S.B."/>
            <person name="Logsdon J.M. Jr."/>
            <person name="Henze K."/>
            <person name="Gupta A."/>
            <person name="Wang C.C."/>
            <person name="Dunne R.L."/>
            <person name="Upcroft J.A."/>
            <person name="Upcroft P."/>
            <person name="White O."/>
            <person name="Salzberg S.L."/>
            <person name="Tang P."/>
            <person name="Chiu C.-H."/>
            <person name="Lee Y.-S."/>
            <person name="Embley T.M."/>
            <person name="Coombs G.H."/>
            <person name="Mottram J.C."/>
            <person name="Tachezy J."/>
            <person name="Fraser-Liggett C.M."/>
            <person name="Johnson P.J."/>
        </authorList>
    </citation>
    <scope>NUCLEOTIDE SEQUENCE [LARGE SCALE GENOMIC DNA]</scope>
    <source>
        <strain evidence="9">G3</strain>
    </source>
</reference>
<evidence type="ECO:0000256" key="3">
    <source>
        <dbReference type="ARBA" id="ARBA00023163"/>
    </source>
</evidence>
<dbReference type="AlphaFoldDB" id="A2E7E1"/>
<evidence type="ECO:0000256" key="5">
    <source>
        <dbReference type="SAM" id="MobiDB-lite"/>
    </source>
</evidence>
<dbReference type="PANTHER" id="PTHR46621">
    <property type="entry name" value="SNRNA-ACTIVATING PROTEIN COMPLEX SUBUNIT 4"/>
    <property type="match status" value="1"/>
</dbReference>
<evidence type="ECO:0000256" key="2">
    <source>
        <dbReference type="ARBA" id="ARBA00023125"/>
    </source>
</evidence>
<evidence type="ECO:0000256" key="4">
    <source>
        <dbReference type="ARBA" id="ARBA00023242"/>
    </source>
</evidence>
<reference evidence="9" key="1">
    <citation type="submission" date="2006-10" db="EMBL/GenBank/DDBJ databases">
        <authorList>
            <person name="Amadeo P."/>
            <person name="Zhao Q."/>
            <person name="Wortman J."/>
            <person name="Fraser-Liggett C."/>
            <person name="Carlton J."/>
        </authorList>
    </citation>
    <scope>NUCLEOTIDE SEQUENCE</scope>
    <source>
        <strain evidence="9">G3</strain>
    </source>
</reference>
<dbReference type="KEGG" id="tva:4769387"/>
<organism evidence="9 10">
    <name type="scientific">Trichomonas vaginalis (strain ATCC PRA-98 / G3)</name>
    <dbReference type="NCBI Taxonomy" id="412133"/>
    <lineage>
        <taxon>Eukaryota</taxon>
        <taxon>Metamonada</taxon>
        <taxon>Parabasalia</taxon>
        <taxon>Trichomonadida</taxon>
        <taxon>Trichomonadidae</taxon>
        <taxon>Trichomonas</taxon>
    </lineage>
</organism>
<dbReference type="InterPro" id="IPR009057">
    <property type="entry name" value="Homeodomain-like_sf"/>
</dbReference>
<name>A2E7E1_TRIV3</name>
<dbReference type="GO" id="GO:0000978">
    <property type="term" value="F:RNA polymerase II cis-regulatory region sequence-specific DNA binding"/>
    <property type="evidence" value="ECO:0000318"/>
    <property type="project" value="GO_Central"/>
</dbReference>
<feature type="domain" description="HTH myb-type" evidence="8">
    <location>
        <begin position="85"/>
        <end position="134"/>
    </location>
</feature>
<dbReference type="EMBL" id="DS113319">
    <property type="protein sequence ID" value="EAY11434.1"/>
    <property type="molecule type" value="Genomic_DNA"/>
</dbReference>
<dbReference type="GO" id="GO:0000981">
    <property type="term" value="F:DNA-binding transcription factor activity, RNA polymerase II-specific"/>
    <property type="evidence" value="ECO:0000318"/>
    <property type="project" value="GO_Central"/>
</dbReference>
<dbReference type="GO" id="GO:0006355">
    <property type="term" value="P:regulation of DNA-templated transcription"/>
    <property type="evidence" value="ECO:0000318"/>
    <property type="project" value="GO_Central"/>
</dbReference>
<dbReference type="InterPro" id="IPR017930">
    <property type="entry name" value="Myb_dom"/>
</dbReference>
<dbReference type="PROSITE" id="PS50090">
    <property type="entry name" value="MYB_LIKE"/>
    <property type="match status" value="2"/>
</dbReference>
<dbReference type="InterPro" id="IPR001005">
    <property type="entry name" value="SANT/Myb"/>
</dbReference>
<keyword evidence="2 9" id="KW-0238">DNA-binding</keyword>
<dbReference type="SMR" id="A2E7E1"/>
<keyword evidence="4" id="KW-0539">Nucleus</keyword>
<evidence type="ECO:0000259" key="6">
    <source>
        <dbReference type="PROSITE" id="PS50090"/>
    </source>
</evidence>
<dbReference type="Proteomes" id="UP000001542">
    <property type="component" value="Unassembled WGS sequence"/>
</dbReference>
<dbReference type="OrthoDB" id="2143914at2759"/>
<dbReference type="VEuPathDB" id="TrichDB:TVAG_418710"/>
<accession>A2E7E1</accession>
<dbReference type="CDD" id="cd00167">
    <property type="entry name" value="SANT"/>
    <property type="match status" value="2"/>
</dbReference>
<dbReference type="SUPFAM" id="SSF46689">
    <property type="entry name" value="Homeodomain-like"/>
    <property type="match status" value="1"/>
</dbReference>
<dbReference type="PANTHER" id="PTHR46621:SF1">
    <property type="entry name" value="SNRNA-ACTIVATING PROTEIN COMPLEX SUBUNIT 4"/>
    <property type="match status" value="1"/>
</dbReference>
<feature type="domain" description="Myb-like" evidence="6">
    <location>
        <begin position="131"/>
        <end position="178"/>
    </location>
</feature>
<dbReference type="VEuPathDB" id="TrichDB:TVAGG3_0831980"/>
<proteinExistence type="predicted"/>
<dbReference type="GO" id="GO:0005634">
    <property type="term" value="C:nucleus"/>
    <property type="evidence" value="ECO:0000318"/>
    <property type="project" value="GO_Central"/>
</dbReference>
<dbReference type="InterPro" id="IPR017884">
    <property type="entry name" value="SANT_dom"/>
</dbReference>
<evidence type="ECO:0000313" key="9">
    <source>
        <dbReference type="EMBL" id="EAY11434.1"/>
    </source>
</evidence>
<keyword evidence="10" id="KW-1185">Reference proteome</keyword>
<dbReference type="InParanoid" id="A2E7E1"/>
<evidence type="ECO:0000259" key="7">
    <source>
        <dbReference type="PROSITE" id="PS51293"/>
    </source>
</evidence>
<evidence type="ECO:0000256" key="1">
    <source>
        <dbReference type="ARBA" id="ARBA00023015"/>
    </source>
</evidence>
<dbReference type="Gene3D" id="1.10.10.60">
    <property type="entry name" value="Homeodomain-like"/>
    <property type="match status" value="2"/>
</dbReference>
<protein>
    <submittedName>
        <fullName evidence="9">Myb-like DNA-binding domain containing protein</fullName>
    </submittedName>
</protein>
<feature type="compositionally biased region" description="Low complexity" evidence="5">
    <location>
        <begin position="188"/>
        <end position="197"/>
    </location>
</feature>
<evidence type="ECO:0000313" key="10">
    <source>
        <dbReference type="Proteomes" id="UP000001542"/>
    </source>
</evidence>
<dbReference type="SMART" id="SM00717">
    <property type="entry name" value="SANT"/>
    <property type="match status" value="2"/>
</dbReference>
<keyword evidence="1" id="KW-0805">Transcription regulation</keyword>
<dbReference type="PROSITE" id="PS51294">
    <property type="entry name" value="HTH_MYB"/>
    <property type="match status" value="2"/>
</dbReference>
<evidence type="ECO:0000259" key="8">
    <source>
        <dbReference type="PROSITE" id="PS51294"/>
    </source>
</evidence>
<feature type="region of interest" description="Disordered" evidence="5">
    <location>
        <begin position="185"/>
        <end position="230"/>
    </location>
</feature>
<keyword evidence="3" id="KW-0804">Transcription</keyword>
<feature type="domain" description="HTH myb-type" evidence="8">
    <location>
        <begin position="138"/>
        <end position="177"/>
    </location>
</feature>
<dbReference type="PROSITE" id="PS51293">
    <property type="entry name" value="SANT"/>
    <property type="match status" value="1"/>
</dbReference>
<dbReference type="InterPro" id="IPR051575">
    <property type="entry name" value="Myb-like_DNA-bd"/>
</dbReference>
<feature type="domain" description="Myb-like" evidence="6">
    <location>
        <begin position="78"/>
        <end position="130"/>
    </location>
</feature>
<dbReference type="Pfam" id="PF13921">
    <property type="entry name" value="Myb_DNA-bind_6"/>
    <property type="match status" value="1"/>
</dbReference>
<dbReference type="RefSeq" id="XP_001323657.1">
    <property type="nucleotide sequence ID" value="XM_001323622.1"/>
</dbReference>
<dbReference type="STRING" id="5722.A2E7E1"/>
<sequence length="230" mass="26453">MLQQLIKHEISKSNYNIREDVQSQALRALEDFYNDIQNYQDTKNAIMRLGINVSVFDKIARIKESYCEPPLSDQHTYQHHRKAIPWTESEDVRLIAAVLKYSASDWKVIASYVGCGRNSSQCNLRWNRVLNPYISNKSWSHEEDMKLLSAVQMLGRTAWNSISKMLPGRTDAQCRLRYLFLSQSGGQSHTSRSTKSSENSEEETEIPRKRRPSITIAPSLSPSPMSFGFF</sequence>
<gene>
    <name evidence="9" type="ORF">TVAG_418710</name>
</gene>
<dbReference type="eggNOG" id="KOG0048">
    <property type="taxonomic scope" value="Eukaryota"/>
</dbReference>
<feature type="domain" description="SANT" evidence="7">
    <location>
        <begin position="134"/>
        <end position="186"/>
    </location>
</feature>